<evidence type="ECO:0000313" key="1">
    <source>
        <dbReference type="EMBL" id="BAY59155.1"/>
    </source>
</evidence>
<dbReference type="AlphaFoldDB" id="A0A1Z4JQV5"/>
<name>A0A1Z4JQV5_LEPBY</name>
<gene>
    <name evidence="1" type="ORF">NIES2135_60320</name>
</gene>
<proteinExistence type="predicted"/>
<organism evidence="1 2">
    <name type="scientific">Leptolyngbya boryana NIES-2135</name>
    <dbReference type="NCBI Taxonomy" id="1973484"/>
    <lineage>
        <taxon>Bacteria</taxon>
        <taxon>Bacillati</taxon>
        <taxon>Cyanobacteriota</taxon>
        <taxon>Cyanophyceae</taxon>
        <taxon>Leptolyngbyales</taxon>
        <taxon>Leptolyngbyaceae</taxon>
        <taxon>Leptolyngbya group</taxon>
        <taxon>Leptolyngbya</taxon>
    </lineage>
</organism>
<keyword evidence="2" id="KW-1185">Reference proteome</keyword>
<evidence type="ECO:0000313" key="2">
    <source>
        <dbReference type="Proteomes" id="UP000217895"/>
    </source>
</evidence>
<dbReference type="Proteomes" id="UP000217895">
    <property type="component" value="Plasmid Plasmid1 dna"/>
</dbReference>
<geneLocation type="plasmid" evidence="1">
    <name>plasmid1</name>
</geneLocation>
<reference evidence="1 2" key="1">
    <citation type="submission" date="2017-06" db="EMBL/GenBank/DDBJ databases">
        <title>Genome sequencing of cyanobaciteial culture collection at National Institute for Environmental Studies (NIES).</title>
        <authorList>
            <person name="Hirose Y."/>
            <person name="Shimura Y."/>
            <person name="Fujisawa T."/>
            <person name="Nakamura Y."/>
            <person name="Kawachi M."/>
        </authorList>
    </citation>
    <scope>NUCLEOTIDE SEQUENCE [LARGE SCALE GENOMIC DNA]</scope>
    <source>
        <strain evidence="1 2">NIES-2135</strain>
        <plasmid evidence="2">Plasmid Plasmid1 dna</plasmid>
    </source>
</reference>
<protein>
    <submittedName>
        <fullName evidence="1">Uncharacterized protein</fullName>
    </submittedName>
</protein>
<keyword evidence="1" id="KW-0614">Plasmid</keyword>
<dbReference type="EMBL" id="AP018204">
    <property type="protein sequence ID" value="BAY59155.1"/>
    <property type="molecule type" value="Genomic_DNA"/>
</dbReference>
<sequence length="103" mass="12285">MKNIQVIDRATNCAYDVYSATDEEFLKIFPEPNQDIQFNEDIEDDEEIRQILARLWKRRLKKPEIHGIHGTLFYQLPEKKQFYPNKRESDLTINQSRPQDSAT</sequence>
<accession>A0A1Z4JQV5</accession>